<evidence type="ECO:0000256" key="1">
    <source>
        <dbReference type="ARBA" id="ARBA00004123"/>
    </source>
</evidence>
<dbReference type="GO" id="GO:0001046">
    <property type="term" value="F:core promoter sequence-specific DNA binding"/>
    <property type="evidence" value="ECO:0007669"/>
    <property type="project" value="TreeGrafter"/>
</dbReference>
<dbReference type="GO" id="GO:0000978">
    <property type="term" value="F:RNA polymerase II cis-regulatory region sequence-specific DNA binding"/>
    <property type="evidence" value="ECO:0007669"/>
    <property type="project" value="TreeGrafter"/>
</dbReference>
<dbReference type="GO" id="GO:0001006">
    <property type="term" value="F:RNA polymerase III type 3 promoter sequence-specific DNA binding"/>
    <property type="evidence" value="ECO:0007669"/>
    <property type="project" value="TreeGrafter"/>
</dbReference>
<dbReference type="OrthoDB" id="46583at2759"/>
<protein>
    <recommendedName>
        <fullName evidence="10">snRNA-activating protein complex subunit 3</fullName>
    </recommendedName>
</protein>
<evidence type="ECO:0000313" key="8">
    <source>
        <dbReference type="EMBL" id="CEM03451.1"/>
    </source>
</evidence>
<dbReference type="EMBL" id="CDMY01000341">
    <property type="protein sequence ID" value="CEM03451.1"/>
    <property type="molecule type" value="Genomic_DNA"/>
</dbReference>
<proteinExistence type="inferred from homology"/>
<evidence type="ECO:0000313" key="9">
    <source>
        <dbReference type="Proteomes" id="UP000041254"/>
    </source>
</evidence>
<comment type="subcellular location">
    <subcellularLocation>
        <location evidence="1">Nucleus</location>
    </subcellularLocation>
</comment>
<dbReference type="GO" id="GO:0005634">
    <property type="term" value="C:nucleus"/>
    <property type="evidence" value="ECO:0007669"/>
    <property type="project" value="UniProtKB-SubCell"/>
</dbReference>
<keyword evidence="4" id="KW-0238">DNA-binding</keyword>
<evidence type="ECO:0000256" key="4">
    <source>
        <dbReference type="ARBA" id="ARBA00023125"/>
    </source>
</evidence>
<name>A0A0G4EXL1_VITBC</name>
<dbReference type="Proteomes" id="UP000041254">
    <property type="component" value="Unassembled WGS sequence"/>
</dbReference>
<keyword evidence="5" id="KW-0804">Transcription</keyword>
<evidence type="ECO:0000256" key="3">
    <source>
        <dbReference type="ARBA" id="ARBA00023015"/>
    </source>
</evidence>
<evidence type="ECO:0000256" key="5">
    <source>
        <dbReference type="ARBA" id="ARBA00023163"/>
    </source>
</evidence>
<reference evidence="8 9" key="1">
    <citation type="submission" date="2014-11" db="EMBL/GenBank/DDBJ databases">
        <authorList>
            <person name="Zhu J."/>
            <person name="Qi W."/>
            <person name="Song R."/>
        </authorList>
    </citation>
    <scope>NUCLEOTIDE SEQUENCE [LARGE SCALE GENOMIC DNA]</scope>
</reference>
<feature type="region of interest" description="Disordered" evidence="7">
    <location>
        <begin position="395"/>
        <end position="423"/>
    </location>
</feature>
<dbReference type="InParanoid" id="A0A0G4EXL1"/>
<dbReference type="InterPro" id="IPR022042">
    <property type="entry name" value="snRNA-activating_su3"/>
</dbReference>
<keyword evidence="9" id="KW-1185">Reference proteome</keyword>
<dbReference type="PANTHER" id="PTHR13421:SF16">
    <property type="entry name" value="SNRNA-ACTIVATING PROTEIN COMPLEX SUBUNIT 3"/>
    <property type="match status" value="1"/>
</dbReference>
<dbReference type="GO" id="GO:0042796">
    <property type="term" value="P:snRNA transcription by RNA polymerase III"/>
    <property type="evidence" value="ECO:0007669"/>
    <property type="project" value="TreeGrafter"/>
</dbReference>
<evidence type="ECO:0000256" key="6">
    <source>
        <dbReference type="ARBA" id="ARBA00023242"/>
    </source>
</evidence>
<dbReference type="VEuPathDB" id="CryptoDB:Vbra_13916"/>
<dbReference type="AlphaFoldDB" id="A0A0G4EXL1"/>
<keyword evidence="3" id="KW-0805">Transcription regulation</keyword>
<gene>
    <name evidence="8" type="ORF">Vbra_13916</name>
</gene>
<keyword evidence="6" id="KW-0539">Nucleus</keyword>
<dbReference type="GO" id="GO:0042795">
    <property type="term" value="P:snRNA transcription by RNA polymerase II"/>
    <property type="evidence" value="ECO:0007669"/>
    <property type="project" value="TreeGrafter"/>
</dbReference>
<sequence>MGDASGAADPAALQLALPPAVDVEQPDYTRAKFNAEYVLPSELYVAVDSKRRRLLDLAERALEHVPAGAPVDIDPAGARMPSLFEQVESDVRETFESERCRTAYDAYLTELSSDSLQAVAKRKSMERCFRLSDAGGAVGVGGEGGEATLPERLQNERQESVQLESYRLVVENPASHRGSKKVINVLSNSLRHYPYPHLMATHRFRANGQRRSVSPQRALMDSKSEDDCPAGADAAAAADVEVKKEKKGLAIVRVPRTKPPNSKKRPPASAFKNSLPETLTYDPVAISPLIQPTEPAAAGHHQPQHRSPAEDTIVSFAFYHREGFLAQEIDLLGSQTLGDLRDALKCEEDTNFDGARFSMSALFYFDGQFYADARDPVAVDYSVWLRPWIDKQAAHKGGRKGAVDDGGSEDSNSNQGGDDANDTLFDREQQGLIDAAGRPTKTMHETRLADASFGVQAQGMFLHQGECEHRIVVTNVRVRGPHDCPYDDAYPINTFLAETRFRKCQVCNVNVSELMLVKERRVETNPAFMCHNCYVMLDQDEHGNRRHMMQQGASGGKEATKKQRIVYNYRQNAGCL</sequence>
<evidence type="ECO:0000256" key="2">
    <source>
        <dbReference type="ARBA" id="ARBA00010410"/>
    </source>
</evidence>
<evidence type="ECO:0000256" key="7">
    <source>
        <dbReference type="SAM" id="MobiDB-lite"/>
    </source>
</evidence>
<comment type="similarity">
    <text evidence="2">Belongs to the SNAPC3/SRD2 family.</text>
</comment>
<evidence type="ECO:0008006" key="10">
    <source>
        <dbReference type="Google" id="ProtNLM"/>
    </source>
</evidence>
<accession>A0A0G4EXL1</accession>
<organism evidence="8 9">
    <name type="scientific">Vitrella brassicaformis (strain CCMP3155)</name>
    <dbReference type="NCBI Taxonomy" id="1169540"/>
    <lineage>
        <taxon>Eukaryota</taxon>
        <taxon>Sar</taxon>
        <taxon>Alveolata</taxon>
        <taxon>Colpodellida</taxon>
        <taxon>Vitrellaceae</taxon>
        <taxon>Vitrella</taxon>
    </lineage>
</organism>
<dbReference type="STRING" id="1169540.A0A0G4EXL1"/>
<dbReference type="GO" id="GO:0003681">
    <property type="term" value="F:bent DNA binding"/>
    <property type="evidence" value="ECO:0007669"/>
    <property type="project" value="TreeGrafter"/>
</dbReference>
<dbReference type="PANTHER" id="PTHR13421">
    <property type="entry name" value="SNRNA-ACTIVATING PROTEIN COMPLEX SUBUNIT 3"/>
    <property type="match status" value="1"/>
</dbReference>
<dbReference type="Pfam" id="PF12251">
    <property type="entry name" value="SNAPC3"/>
    <property type="match status" value="1"/>
</dbReference>
<dbReference type="GO" id="GO:0019185">
    <property type="term" value="C:snRNA-activating protein complex"/>
    <property type="evidence" value="ECO:0007669"/>
    <property type="project" value="TreeGrafter"/>
</dbReference>